<name>A0ACC4ANS3_POPAL</name>
<evidence type="ECO:0000313" key="2">
    <source>
        <dbReference type="Proteomes" id="UP000309997"/>
    </source>
</evidence>
<dbReference type="Proteomes" id="UP000309997">
    <property type="component" value="Unassembled WGS sequence"/>
</dbReference>
<organism evidence="1 2">
    <name type="scientific">Populus alba</name>
    <name type="common">White poplar</name>
    <dbReference type="NCBI Taxonomy" id="43335"/>
    <lineage>
        <taxon>Eukaryota</taxon>
        <taxon>Viridiplantae</taxon>
        <taxon>Streptophyta</taxon>
        <taxon>Embryophyta</taxon>
        <taxon>Tracheophyta</taxon>
        <taxon>Spermatophyta</taxon>
        <taxon>Magnoliopsida</taxon>
        <taxon>eudicotyledons</taxon>
        <taxon>Gunneridae</taxon>
        <taxon>Pentapetalae</taxon>
        <taxon>rosids</taxon>
        <taxon>fabids</taxon>
        <taxon>Malpighiales</taxon>
        <taxon>Salicaceae</taxon>
        <taxon>Saliceae</taxon>
        <taxon>Populus</taxon>
    </lineage>
</organism>
<keyword evidence="2" id="KW-1185">Reference proteome</keyword>
<reference evidence="1 2" key="1">
    <citation type="journal article" date="2024" name="Plant Biotechnol. J.">
        <title>Genome and CRISPR/Cas9 system of a widespread forest tree (Populus alba) in the world.</title>
        <authorList>
            <person name="Liu Y.J."/>
            <person name="Jiang P.F."/>
            <person name="Han X.M."/>
            <person name="Li X.Y."/>
            <person name="Wang H.M."/>
            <person name="Wang Y.J."/>
            <person name="Wang X.X."/>
            <person name="Zeng Q.Y."/>
        </authorList>
    </citation>
    <scope>NUCLEOTIDE SEQUENCE [LARGE SCALE GENOMIC DNA]</scope>
    <source>
        <strain evidence="2">cv. PAL-ZL1</strain>
    </source>
</reference>
<sequence length="197" mass="22439">MSIPQYYMLRMLEICSFLDPDLSSKMQVTFLVHLLVHFLYCCEPLINCCPVCGEILEVSNKLNTLVHLSLCFDERTRNQVMTGGFLTDKQASYGWMFKLSEWAHFSSYDVGLNSGSSASHILFSTSLPKYTSSAAQRNLKTLCQVIITCKLIMTLSKKLNAVDELLSCDPLYLAKAGRERQRFDFDDFDPVSQKFNI</sequence>
<protein>
    <submittedName>
        <fullName evidence="1">Uncharacterized protein</fullName>
    </submittedName>
</protein>
<accession>A0ACC4ANS3</accession>
<evidence type="ECO:0000313" key="1">
    <source>
        <dbReference type="EMBL" id="KAL3567879.1"/>
    </source>
</evidence>
<proteinExistence type="predicted"/>
<comment type="caution">
    <text evidence="1">The sequence shown here is derived from an EMBL/GenBank/DDBJ whole genome shotgun (WGS) entry which is preliminary data.</text>
</comment>
<gene>
    <name evidence="1" type="ORF">D5086_030530</name>
</gene>
<dbReference type="EMBL" id="RCHU02000017">
    <property type="protein sequence ID" value="KAL3567879.1"/>
    <property type="molecule type" value="Genomic_DNA"/>
</dbReference>